<name>A0ABS4J544_9BACL</name>
<evidence type="ECO:0000256" key="1">
    <source>
        <dbReference type="SAM" id="Phobius"/>
    </source>
</evidence>
<comment type="caution">
    <text evidence="2">The sequence shown here is derived from an EMBL/GenBank/DDBJ whole genome shotgun (WGS) entry which is preliminary data.</text>
</comment>
<sequence>MSEPSDWELERLERQLKKPLSGYLSTSPKADATQQLLRSLQGEFDLLREKNTPFEWKDTRDRKQPSLWKQCMLQLQTYNKSFWLVSVLAYIMITAVGHMQSSFILGLNDIFSIAIPLLLLGGIGYSHRSWNKEMRMVESVTPFPPALLFLCRLLIVVSFHVLMGSIGSVYVFMVNDNPLFVPQLFLLNWLAPVLFLGGLLAFISFRWGIISGFAAAIMIWFGWGGALQWLEGSEWLTPLWMYAIYCGAAGGGVVLFTAAYRRSLTLQRLDLGRGGL</sequence>
<feature type="transmembrane region" description="Helical" evidence="1">
    <location>
        <begin position="179"/>
        <end position="202"/>
    </location>
</feature>
<feature type="transmembrane region" description="Helical" evidence="1">
    <location>
        <begin position="209"/>
        <end position="227"/>
    </location>
</feature>
<evidence type="ECO:0000313" key="2">
    <source>
        <dbReference type="EMBL" id="MBP1994952.1"/>
    </source>
</evidence>
<organism evidence="2 3">
    <name type="scientific">Paenibacillus eucommiae</name>
    <dbReference type="NCBI Taxonomy" id="1355755"/>
    <lineage>
        <taxon>Bacteria</taxon>
        <taxon>Bacillati</taxon>
        <taxon>Bacillota</taxon>
        <taxon>Bacilli</taxon>
        <taxon>Bacillales</taxon>
        <taxon>Paenibacillaceae</taxon>
        <taxon>Paenibacillus</taxon>
    </lineage>
</organism>
<keyword evidence="3" id="KW-1185">Reference proteome</keyword>
<accession>A0ABS4J544</accession>
<protein>
    <submittedName>
        <fullName evidence="2">Uncharacterized protein</fullName>
    </submittedName>
</protein>
<keyword evidence="1" id="KW-1133">Transmembrane helix</keyword>
<proteinExistence type="predicted"/>
<keyword evidence="1" id="KW-0472">Membrane</keyword>
<dbReference type="EMBL" id="JAGGLB010000029">
    <property type="protein sequence ID" value="MBP1994952.1"/>
    <property type="molecule type" value="Genomic_DNA"/>
</dbReference>
<feature type="transmembrane region" description="Helical" evidence="1">
    <location>
        <begin position="239"/>
        <end position="260"/>
    </location>
</feature>
<evidence type="ECO:0000313" key="3">
    <source>
        <dbReference type="Proteomes" id="UP001519287"/>
    </source>
</evidence>
<gene>
    <name evidence="2" type="ORF">J2Z66_006593</name>
</gene>
<feature type="transmembrane region" description="Helical" evidence="1">
    <location>
        <begin position="105"/>
        <end position="125"/>
    </location>
</feature>
<dbReference type="Proteomes" id="UP001519287">
    <property type="component" value="Unassembled WGS sequence"/>
</dbReference>
<feature type="transmembrane region" description="Helical" evidence="1">
    <location>
        <begin position="82"/>
        <end position="99"/>
    </location>
</feature>
<dbReference type="RefSeq" id="WP_209976775.1">
    <property type="nucleotide sequence ID" value="NZ_JAGGLB010000029.1"/>
</dbReference>
<reference evidence="2 3" key="1">
    <citation type="submission" date="2021-03" db="EMBL/GenBank/DDBJ databases">
        <title>Genomic Encyclopedia of Type Strains, Phase IV (KMG-IV): sequencing the most valuable type-strain genomes for metagenomic binning, comparative biology and taxonomic classification.</title>
        <authorList>
            <person name="Goeker M."/>
        </authorList>
    </citation>
    <scope>NUCLEOTIDE SEQUENCE [LARGE SCALE GENOMIC DNA]</scope>
    <source>
        <strain evidence="2 3">DSM 26048</strain>
    </source>
</reference>
<keyword evidence="1" id="KW-0812">Transmembrane</keyword>
<feature type="transmembrane region" description="Helical" evidence="1">
    <location>
        <begin position="146"/>
        <end position="173"/>
    </location>
</feature>